<evidence type="ECO:0000313" key="2">
    <source>
        <dbReference type="EMBL" id="PRQ07376.1"/>
    </source>
</evidence>
<keyword evidence="1" id="KW-0812">Transmembrane</keyword>
<dbReference type="AlphaFoldDB" id="A0A2S9YQM2"/>
<protein>
    <submittedName>
        <fullName evidence="2">Uncharacterized protein</fullName>
    </submittedName>
</protein>
<evidence type="ECO:0000256" key="1">
    <source>
        <dbReference type="SAM" id="Phobius"/>
    </source>
</evidence>
<feature type="transmembrane region" description="Helical" evidence="1">
    <location>
        <begin position="6"/>
        <end position="30"/>
    </location>
</feature>
<accession>A0A2S9YQM2</accession>
<evidence type="ECO:0000313" key="3">
    <source>
        <dbReference type="Proteomes" id="UP000238823"/>
    </source>
</evidence>
<name>A0A2S9YQM2_9BACT</name>
<proteinExistence type="predicted"/>
<reference evidence="2 3" key="1">
    <citation type="submission" date="2018-03" db="EMBL/GenBank/DDBJ databases">
        <title>Draft Genome Sequences of the Obligatory Marine Myxobacteria Enhygromyxa salina SWB007.</title>
        <authorList>
            <person name="Poehlein A."/>
            <person name="Moghaddam J.A."/>
            <person name="Harms H."/>
            <person name="Alanjari M."/>
            <person name="Koenig G.M."/>
            <person name="Daniel R."/>
            <person name="Schaeberle T.F."/>
        </authorList>
    </citation>
    <scope>NUCLEOTIDE SEQUENCE [LARGE SCALE GENOMIC DNA]</scope>
    <source>
        <strain evidence="2 3">SWB007</strain>
    </source>
</reference>
<dbReference type="RefSeq" id="WP_106090082.1">
    <property type="nucleotide sequence ID" value="NZ_PVNL01000057.1"/>
</dbReference>
<comment type="caution">
    <text evidence="2">The sequence shown here is derived from an EMBL/GenBank/DDBJ whole genome shotgun (WGS) entry which is preliminary data.</text>
</comment>
<dbReference type="Proteomes" id="UP000238823">
    <property type="component" value="Unassembled WGS sequence"/>
</dbReference>
<sequence>MLAESTVALIGLLLNLVFIALVITAIVVVIKLPALLERQAAQQSQIQGTLREILAEIRSVTKADS</sequence>
<organism evidence="2 3">
    <name type="scientific">Enhygromyxa salina</name>
    <dbReference type="NCBI Taxonomy" id="215803"/>
    <lineage>
        <taxon>Bacteria</taxon>
        <taxon>Pseudomonadati</taxon>
        <taxon>Myxococcota</taxon>
        <taxon>Polyangia</taxon>
        <taxon>Nannocystales</taxon>
        <taxon>Nannocystaceae</taxon>
        <taxon>Enhygromyxa</taxon>
    </lineage>
</organism>
<dbReference type="EMBL" id="PVNL01000057">
    <property type="protein sequence ID" value="PRQ07376.1"/>
    <property type="molecule type" value="Genomic_DNA"/>
</dbReference>
<keyword evidence="1" id="KW-0472">Membrane</keyword>
<keyword evidence="1" id="KW-1133">Transmembrane helix</keyword>
<gene>
    <name evidence="2" type="ORF">ENSA7_30890</name>
</gene>